<evidence type="ECO:0000256" key="1">
    <source>
        <dbReference type="ARBA" id="ARBA00000721"/>
    </source>
</evidence>
<comment type="catalytic activity">
    <reaction evidence="1">
        <text>Cleavage of an N-acetyl or N-formyl amino acid from the N-terminus of a polypeptide.</text>
        <dbReference type="EC" id="3.4.19.1"/>
    </reaction>
</comment>
<organism evidence="10 11">
    <name type="scientific">Leptotrombidium deliense</name>
    <dbReference type="NCBI Taxonomy" id="299467"/>
    <lineage>
        <taxon>Eukaryota</taxon>
        <taxon>Metazoa</taxon>
        <taxon>Ecdysozoa</taxon>
        <taxon>Arthropoda</taxon>
        <taxon>Chelicerata</taxon>
        <taxon>Arachnida</taxon>
        <taxon>Acari</taxon>
        <taxon>Acariformes</taxon>
        <taxon>Trombidiformes</taxon>
        <taxon>Prostigmata</taxon>
        <taxon>Anystina</taxon>
        <taxon>Parasitengona</taxon>
        <taxon>Trombiculoidea</taxon>
        <taxon>Trombiculidae</taxon>
        <taxon>Leptotrombidium</taxon>
    </lineage>
</organism>
<evidence type="ECO:0000256" key="7">
    <source>
        <dbReference type="ARBA" id="ARBA00022801"/>
    </source>
</evidence>
<proteinExistence type="inferred from homology"/>
<dbReference type="GO" id="GO:0005737">
    <property type="term" value="C:cytoplasm"/>
    <property type="evidence" value="ECO:0007669"/>
    <property type="project" value="UniProtKB-SubCell"/>
</dbReference>
<comment type="subunit">
    <text evidence="4">Homotetramer.</text>
</comment>
<protein>
    <recommendedName>
        <fullName evidence="5">acylaminoacyl-peptidase</fullName>
        <ecNumber evidence="5">3.4.19.1</ecNumber>
    </recommendedName>
</protein>
<evidence type="ECO:0000259" key="8">
    <source>
        <dbReference type="Pfam" id="PF00326"/>
    </source>
</evidence>
<comment type="similarity">
    <text evidence="3">Belongs to the peptidase S9C family.</text>
</comment>
<dbReference type="InterPro" id="IPR029058">
    <property type="entry name" value="AB_hydrolase_fold"/>
</dbReference>
<dbReference type="PANTHER" id="PTHR42776">
    <property type="entry name" value="SERINE PEPTIDASE S9 FAMILY MEMBER"/>
    <property type="match status" value="1"/>
</dbReference>
<comment type="subcellular location">
    <subcellularLocation>
        <location evidence="2">Cytoplasm</location>
    </subcellularLocation>
</comment>
<dbReference type="GO" id="GO:0004252">
    <property type="term" value="F:serine-type endopeptidase activity"/>
    <property type="evidence" value="ECO:0007669"/>
    <property type="project" value="TreeGrafter"/>
</dbReference>
<evidence type="ECO:0000256" key="6">
    <source>
        <dbReference type="ARBA" id="ARBA00022490"/>
    </source>
</evidence>
<gene>
    <name evidence="10" type="ORF">B4U80_04005</name>
</gene>
<keyword evidence="7" id="KW-0378">Hydrolase</keyword>
<dbReference type="OrthoDB" id="416344at2759"/>
<dbReference type="PANTHER" id="PTHR42776:SF4">
    <property type="entry name" value="ACYLAMINO-ACID-RELEASING ENZYME"/>
    <property type="match status" value="1"/>
</dbReference>
<evidence type="ECO:0000313" key="11">
    <source>
        <dbReference type="Proteomes" id="UP000288716"/>
    </source>
</evidence>
<dbReference type="Pfam" id="PF19283">
    <property type="entry name" value="APEH_N"/>
    <property type="match status" value="1"/>
</dbReference>
<dbReference type="SUPFAM" id="SSF82171">
    <property type="entry name" value="DPP6 N-terminal domain-like"/>
    <property type="match status" value="1"/>
</dbReference>
<keyword evidence="11" id="KW-1185">Reference proteome</keyword>
<dbReference type="GO" id="GO:0008242">
    <property type="term" value="F:omega peptidase activity"/>
    <property type="evidence" value="ECO:0007669"/>
    <property type="project" value="UniProtKB-EC"/>
</dbReference>
<dbReference type="VEuPathDB" id="VectorBase:LDEU010745"/>
<evidence type="ECO:0000256" key="3">
    <source>
        <dbReference type="ARBA" id="ARBA00010040"/>
    </source>
</evidence>
<dbReference type="InterPro" id="IPR045550">
    <property type="entry name" value="AARE_N"/>
</dbReference>
<dbReference type="InterPro" id="IPR001375">
    <property type="entry name" value="Peptidase_S9_cat"/>
</dbReference>
<comment type="caution">
    <text evidence="10">The sequence shown here is derived from an EMBL/GenBank/DDBJ whole genome shotgun (WGS) entry which is preliminary data.</text>
</comment>
<dbReference type="Gene3D" id="3.40.50.1820">
    <property type="entry name" value="alpha/beta hydrolase"/>
    <property type="match status" value="1"/>
</dbReference>
<dbReference type="AlphaFoldDB" id="A0A443S193"/>
<accession>A0A443S193</accession>
<dbReference type="Proteomes" id="UP000288716">
    <property type="component" value="Unassembled WGS sequence"/>
</dbReference>
<dbReference type="STRING" id="299467.A0A443S193"/>
<evidence type="ECO:0000313" key="10">
    <source>
        <dbReference type="EMBL" id="RWS21295.1"/>
    </source>
</evidence>
<evidence type="ECO:0000256" key="2">
    <source>
        <dbReference type="ARBA" id="ARBA00004496"/>
    </source>
</evidence>
<dbReference type="EMBL" id="NCKV01012901">
    <property type="protein sequence ID" value="RWS21295.1"/>
    <property type="molecule type" value="Genomic_DNA"/>
</dbReference>
<evidence type="ECO:0000256" key="5">
    <source>
        <dbReference type="ARBA" id="ARBA00012917"/>
    </source>
</evidence>
<dbReference type="Pfam" id="PF00326">
    <property type="entry name" value="Peptidase_S9"/>
    <property type="match status" value="1"/>
</dbReference>
<feature type="domain" description="Acylamino-acid-releasing enzyme N-terminal" evidence="9">
    <location>
        <begin position="6"/>
        <end position="294"/>
    </location>
</feature>
<evidence type="ECO:0000256" key="4">
    <source>
        <dbReference type="ARBA" id="ARBA00011881"/>
    </source>
</evidence>
<feature type="domain" description="Peptidase S9 prolyl oligopeptidase catalytic" evidence="8">
    <location>
        <begin position="358"/>
        <end position="570"/>
    </location>
</feature>
<dbReference type="GO" id="GO:0006508">
    <property type="term" value="P:proteolysis"/>
    <property type="evidence" value="ECO:0007669"/>
    <property type="project" value="InterPro"/>
</dbReference>
<feature type="non-terminal residue" evidence="10">
    <location>
        <position position="1"/>
    </location>
</feature>
<reference evidence="10 11" key="1">
    <citation type="journal article" date="2018" name="Gigascience">
        <title>Genomes of trombidid mites reveal novel predicted allergens and laterally-transferred genes associated with secondary metabolism.</title>
        <authorList>
            <person name="Dong X."/>
            <person name="Chaisiri K."/>
            <person name="Xia D."/>
            <person name="Armstrong S.D."/>
            <person name="Fang Y."/>
            <person name="Donnelly M.J."/>
            <person name="Kadowaki T."/>
            <person name="McGarry J.W."/>
            <person name="Darby A.C."/>
            <person name="Makepeace B.L."/>
        </authorList>
    </citation>
    <scope>NUCLEOTIDE SEQUENCE [LARGE SCALE GENOMIC DNA]</scope>
    <source>
        <strain evidence="10">UoL-UT</strain>
    </source>
</reference>
<dbReference type="EC" id="3.4.19.1" evidence="5"/>
<keyword evidence="6" id="KW-0963">Cytoplasm</keyword>
<sequence>CLNPVFASLEWSPNERFLLYIAEKKEAKKRSFFTENEITDNSQPAITPGTEFLYKDDWGEDLDGFAHPCVYIVDVESNFTIRAIEIDDMSLGQAFWINEHSIGFIAWKEAPYRLGLSYCSDRETFLYSQNLSKPNLEPKLLYGNEVKQGIRFPRMSPDGNFVIFLSSPLAFNYESCRLMKYTFENQTSEIIVDVESSNEQFYPLYVPNGLAANCFVGKNRIILDCIHNCQSVLELIDLNTKERFALNFPLSCSRILDVKNNIIAILCSAPDAYPTVYLAKLDHNSKQLQYNKVNDAVNEQISDLRFKCDQIEIEEGNLKINLHTILISPTSQVNKSSPTIVYSHGGPHSSFNRGYLLEAHFFAKCGFKVLLTNYRGSTGINEECVRSIRGSIGDGDIRDLLTCIQHHDEKGDIDKSKLLLYGWSHSGFQMLHLCGQYPDFGFKACAVSNPVTDVCTIGEVTDTPDWCWVKSFGGEKAFSLKNVVDAEVLKSFFDKSPMKFVHQNNTPTLFLLGRLDRRCPLSQGLKYYKAMKACGVNVKCCVYNDNHLLSKVEVKSDVLMNIIAWFIQHMQ</sequence>
<evidence type="ECO:0000259" key="9">
    <source>
        <dbReference type="Pfam" id="PF19283"/>
    </source>
</evidence>
<name>A0A443S193_9ACAR</name>
<dbReference type="SUPFAM" id="SSF53474">
    <property type="entry name" value="alpha/beta-Hydrolases"/>
    <property type="match status" value="1"/>
</dbReference>